<evidence type="ECO:0000256" key="2">
    <source>
        <dbReference type="PROSITE-ProRule" id="PRU00168"/>
    </source>
</evidence>
<dbReference type="CDD" id="cd10337">
    <property type="entry name" value="SH2_BCAR3"/>
    <property type="match status" value="1"/>
</dbReference>
<dbReference type="InterPro" id="IPR013761">
    <property type="entry name" value="SAM/pointed_sf"/>
</dbReference>
<keyword evidence="2" id="KW-0344">Guanine-nucleotide releasing factor</keyword>
<evidence type="ECO:0000313" key="9">
    <source>
        <dbReference type="Proteomes" id="UP000054359"/>
    </source>
</evidence>
<dbReference type="Pfam" id="PF00617">
    <property type="entry name" value="RasGEF"/>
    <property type="match status" value="1"/>
</dbReference>
<dbReference type="GO" id="GO:0007264">
    <property type="term" value="P:small GTPase-mediated signal transduction"/>
    <property type="evidence" value="ECO:0007669"/>
    <property type="project" value="InterPro"/>
</dbReference>
<feature type="region of interest" description="Disordered" evidence="4">
    <location>
        <begin position="318"/>
        <end position="381"/>
    </location>
</feature>
<evidence type="ECO:0000259" key="5">
    <source>
        <dbReference type="PROSITE" id="PS50001"/>
    </source>
</evidence>
<dbReference type="PANTHER" id="PTHR14247">
    <property type="entry name" value="BREAST CANCER ANTI-ESTROGEN RESISTANCE PROTEIN 3 HOMOLOG-LIKE PROTEIN"/>
    <property type="match status" value="1"/>
</dbReference>
<dbReference type="SMART" id="SM00147">
    <property type="entry name" value="RasGEF"/>
    <property type="match status" value="1"/>
</dbReference>
<dbReference type="InterPro" id="IPR044102">
    <property type="entry name" value="SH2_SHEP1/BCAR3/NSP1"/>
</dbReference>
<evidence type="ECO:0000313" key="8">
    <source>
        <dbReference type="EMBL" id="KFM79308.1"/>
    </source>
</evidence>
<protein>
    <submittedName>
        <fullName evidence="8">Breast cancer anti-estrogen resistance protein 3-like protein</fullName>
    </submittedName>
</protein>
<feature type="non-terminal residue" evidence="8">
    <location>
        <position position="806"/>
    </location>
</feature>
<evidence type="ECO:0000256" key="4">
    <source>
        <dbReference type="SAM" id="MobiDB-lite"/>
    </source>
</evidence>
<feature type="region of interest" description="Disordered" evidence="4">
    <location>
        <begin position="417"/>
        <end position="441"/>
    </location>
</feature>
<dbReference type="STRING" id="407821.A0A087UPL9"/>
<dbReference type="OMA" id="VLVWWQY"/>
<evidence type="ECO:0000256" key="1">
    <source>
        <dbReference type="ARBA" id="ARBA00022999"/>
    </source>
</evidence>
<proteinExistence type="predicted"/>
<evidence type="ECO:0000256" key="3">
    <source>
        <dbReference type="PROSITE-ProRule" id="PRU00191"/>
    </source>
</evidence>
<dbReference type="GO" id="GO:0001784">
    <property type="term" value="F:phosphotyrosine residue binding"/>
    <property type="evidence" value="ECO:0007669"/>
    <property type="project" value="InterPro"/>
</dbReference>
<dbReference type="GO" id="GO:0005085">
    <property type="term" value="F:guanyl-nucleotide exchange factor activity"/>
    <property type="evidence" value="ECO:0007669"/>
    <property type="project" value="UniProtKB-KW"/>
</dbReference>
<sequence length="806" mass="90967">CRLREKMSSSGPHLSIDHWLDKLDLTIYRSLLKDYNGVEDILWMSERDLKNIGIKNGSHRARLSTSLKILKDKYDRTSREFSPSERYNLSTDKANRSFNSMSPINQMTFEKPQSGVRSWPCSGPSSSQSTKHSSPRSSMENFVGTEATADELKKALEKELSLDSSDLRSYAWYHGTILRQRAEELVVQNGDFIVRDCISQPGDFVITCKWQNVPLHFIIKKVILQPDTLYERIQYCFENDSFDSIPDFVTYYVGSKCPLSASSGAVISRPINRTMPLSYYASRYGIQCQMHYAAKALEKIPTSPLSSDNNLVSQPVHAADTGNAKSIPNIERESSDSTSEKKTKNINLNPRPVLTRVGSDPMLSPNTERRTFEHRPNSGTFSSDVVKAISLKVEDKPPPKPSRVPSKKCVQRPLVLKRRQQSVDETDENSQGPIPIPSASLSHAYLRQTSETRFSFLDRPSISDDGSMHDMEITEISFTIPALHPPSIFEPQTFRTPLLTSENTPLEGTVLSRIREALLSNASKILAFHLTRVDLEIARNFQELDLGLGVTNGLELLLLPQGEQLQKDLLERTESMKTFVAVTILTTPGIEDRVKILNKWIEIAIETKTALGNFYGFASVMLGLTIPEVTGLQSTWLALRHCYTESAFAFETKMKPAFKSLQNASDLGAPNICFPYILSLISILQQHSSIMNIIENQPFDYTDNINNIILNFSIPGSYGSDDFGLQLLADHLALGRNIIQQIPVFIKNGQLSLRSVKYDDILLDMFSTEFHLRMLWGYRGSVVHTEERHQKFQKVLQLLHNKCNEV</sequence>
<evidence type="ECO:0000259" key="6">
    <source>
        <dbReference type="PROSITE" id="PS50009"/>
    </source>
</evidence>
<accession>A0A087UPL9</accession>
<dbReference type="FunFam" id="3.30.505.10:FF:000013">
    <property type="entry name" value="SH2 domain-containing protein 3C isoform X1"/>
    <property type="match status" value="1"/>
</dbReference>
<dbReference type="AlphaFoldDB" id="A0A087UPL9"/>
<dbReference type="SUPFAM" id="SSF55550">
    <property type="entry name" value="SH2 domain"/>
    <property type="match status" value="1"/>
</dbReference>
<dbReference type="InterPro" id="IPR023578">
    <property type="entry name" value="Ras_GEF_dom_sf"/>
</dbReference>
<feature type="domain" description="SAM" evidence="7">
    <location>
        <begin position="15"/>
        <end position="73"/>
    </location>
</feature>
<dbReference type="Pfam" id="PF00017">
    <property type="entry name" value="SH2"/>
    <property type="match status" value="1"/>
</dbReference>
<organism evidence="8 9">
    <name type="scientific">Stegodyphus mimosarum</name>
    <name type="common">African social velvet spider</name>
    <dbReference type="NCBI Taxonomy" id="407821"/>
    <lineage>
        <taxon>Eukaryota</taxon>
        <taxon>Metazoa</taxon>
        <taxon>Ecdysozoa</taxon>
        <taxon>Arthropoda</taxon>
        <taxon>Chelicerata</taxon>
        <taxon>Arachnida</taxon>
        <taxon>Araneae</taxon>
        <taxon>Araneomorphae</taxon>
        <taxon>Entelegynae</taxon>
        <taxon>Eresoidea</taxon>
        <taxon>Eresidae</taxon>
        <taxon>Stegodyphus</taxon>
    </lineage>
</organism>
<dbReference type="PROSITE" id="PS50001">
    <property type="entry name" value="SH2"/>
    <property type="match status" value="1"/>
</dbReference>
<dbReference type="PANTHER" id="PTHR14247:SF8">
    <property type="entry name" value="RAS-GEF DOMAIN-CONTAINING PROTEIN"/>
    <property type="match status" value="1"/>
</dbReference>
<dbReference type="InterPro" id="IPR001660">
    <property type="entry name" value="SAM"/>
</dbReference>
<feature type="domain" description="SH2" evidence="5">
    <location>
        <begin position="172"/>
        <end position="271"/>
    </location>
</feature>
<dbReference type="EMBL" id="KK120899">
    <property type="protein sequence ID" value="KFM79308.1"/>
    <property type="molecule type" value="Genomic_DNA"/>
</dbReference>
<dbReference type="FunFam" id="1.10.840.10:FF:000015">
    <property type="entry name" value="Uncharacterized protein, isoform A"/>
    <property type="match status" value="1"/>
</dbReference>
<keyword evidence="1 3" id="KW-0727">SH2 domain</keyword>
<dbReference type="InterPro" id="IPR000980">
    <property type="entry name" value="SH2"/>
</dbReference>
<feature type="compositionally biased region" description="Low complexity" evidence="4">
    <location>
        <begin position="118"/>
        <end position="138"/>
    </location>
</feature>
<dbReference type="InterPro" id="IPR001895">
    <property type="entry name" value="RASGEF_cat_dom"/>
</dbReference>
<name>A0A087UPL9_STEMI</name>
<dbReference type="Gene3D" id="1.10.840.10">
    <property type="entry name" value="Ras guanine-nucleotide exchange factors catalytic domain"/>
    <property type="match status" value="1"/>
</dbReference>
<feature type="region of interest" description="Disordered" evidence="4">
    <location>
        <begin position="113"/>
        <end position="140"/>
    </location>
</feature>
<dbReference type="InterPro" id="IPR036964">
    <property type="entry name" value="RASGEF_cat_dom_sf"/>
</dbReference>
<feature type="non-terminal residue" evidence="8">
    <location>
        <position position="1"/>
    </location>
</feature>
<feature type="domain" description="Ras-GEF" evidence="6">
    <location>
        <begin position="522"/>
        <end position="761"/>
    </location>
</feature>
<dbReference type="SUPFAM" id="SSF47769">
    <property type="entry name" value="SAM/Pointed domain"/>
    <property type="match status" value="1"/>
</dbReference>
<dbReference type="SUPFAM" id="SSF48366">
    <property type="entry name" value="Ras GEF"/>
    <property type="match status" value="1"/>
</dbReference>
<dbReference type="PROSITE" id="PS50009">
    <property type="entry name" value="RASGEF_CAT"/>
    <property type="match status" value="1"/>
</dbReference>
<dbReference type="SMART" id="SM00252">
    <property type="entry name" value="SH2"/>
    <property type="match status" value="1"/>
</dbReference>
<gene>
    <name evidence="8" type="ORF">X975_04763</name>
</gene>
<dbReference type="Gene3D" id="3.30.505.10">
    <property type="entry name" value="SH2 domain"/>
    <property type="match status" value="1"/>
</dbReference>
<dbReference type="SMART" id="SM00454">
    <property type="entry name" value="SAM"/>
    <property type="match status" value="1"/>
</dbReference>
<evidence type="ECO:0000259" key="7">
    <source>
        <dbReference type="PROSITE" id="PS50105"/>
    </source>
</evidence>
<keyword evidence="9" id="KW-1185">Reference proteome</keyword>
<dbReference type="InterPro" id="IPR036860">
    <property type="entry name" value="SH2_dom_sf"/>
</dbReference>
<feature type="compositionally biased region" description="Basic and acidic residues" evidence="4">
    <location>
        <begin position="367"/>
        <end position="376"/>
    </location>
</feature>
<dbReference type="OrthoDB" id="2412973at2759"/>
<dbReference type="PROSITE" id="PS50105">
    <property type="entry name" value="SAM_DOMAIN"/>
    <property type="match status" value="1"/>
</dbReference>
<reference evidence="8 9" key="1">
    <citation type="submission" date="2013-11" db="EMBL/GenBank/DDBJ databases">
        <title>Genome sequencing of Stegodyphus mimosarum.</title>
        <authorList>
            <person name="Bechsgaard J."/>
        </authorList>
    </citation>
    <scope>NUCLEOTIDE SEQUENCE [LARGE SCALE GENOMIC DNA]</scope>
</reference>
<feature type="compositionally biased region" description="Basic and acidic residues" evidence="4">
    <location>
        <begin position="330"/>
        <end position="343"/>
    </location>
</feature>
<dbReference type="InterPro" id="IPR051853">
    <property type="entry name" value="SH2-Ras-GEF_adapter"/>
</dbReference>
<dbReference type="Pfam" id="PF00536">
    <property type="entry name" value="SAM_1"/>
    <property type="match status" value="1"/>
</dbReference>
<dbReference type="Proteomes" id="UP000054359">
    <property type="component" value="Unassembled WGS sequence"/>
</dbReference>
<dbReference type="Gene3D" id="1.10.150.50">
    <property type="entry name" value="Transcription Factor, Ets-1"/>
    <property type="match status" value="1"/>
</dbReference>